<comment type="caution">
    <text evidence="1">The sequence shown here is derived from an EMBL/GenBank/DDBJ whole genome shotgun (WGS) entry which is preliminary data.</text>
</comment>
<dbReference type="Proteomes" id="UP000708208">
    <property type="component" value="Unassembled WGS sequence"/>
</dbReference>
<name>A0A8J2K747_9HEXA</name>
<proteinExistence type="predicted"/>
<keyword evidence="2" id="KW-1185">Reference proteome</keyword>
<accession>A0A8J2K747</accession>
<dbReference type="EMBL" id="CAJVCH010079808">
    <property type="protein sequence ID" value="CAG7721464.1"/>
    <property type="molecule type" value="Genomic_DNA"/>
</dbReference>
<organism evidence="1 2">
    <name type="scientific">Allacma fusca</name>
    <dbReference type="NCBI Taxonomy" id="39272"/>
    <lineage>
        <taxon>Eukaryota</taxon>
        <taxon>Metazoa</taxon>
        <taxon>Ecdysozoa</taxon>
        <taxon>Arthropoda</taxon>
        <taxon>Hexapoda</taxon>
        <taxon>Collembola</taxon>
        <taxon>Symphypleona</taxon>
        <taxon>Sminthuridae</taxon>
        <taxon>Allacma</taxon>
    </lineage>
</organism>
<protein>
    <submittedName>
        <fullName evidence="1">Uncharacterized protein</fullName>
    </submittedName>
</protein>
<reference evidence="1" key="1">
    <citation type="submission" date="2021-06" db="EMBL/GenBank/DDBJ databases">
        <authorList>
            <person name="Hodson N. C."/>
            <person name="Mongue J. A."/>
            <person name="Jaron S. K."/>
        </authorList>
    </citation>
    <scope>NUCLEOTIDE SEQUENCE</scope>
</reference>
<evidence type="ECO:0000313" key="1">
    <source>
        <dbReference type="EMBL" id="CAG7721464.1"/>
    </source>
</evidence>
<dbReference type="AlphaFoldDB" id="A0A8J2K747"/>
<sequence>MNSLSFPILKSKVSPSSLKMFLYILTFLILFPNFSQNKLTIEISYSEDPLTYTCDLIDFPEEQFVKCICLTGLWAFSISSINKPSKWKLIGDTGQRKCLELGEWVKRMEKISDSSEDSKLAQLGDSNHFAVANEDSWEIKTDKGKFCFPGAIPKGYCIYLLDTKEKIPEDQIQRKCSQDSKILKPKECHSFDPSEYEIDPEDFYGCKIVSNIKKREHFQLNRVKRDADQPTTRKPFNKTMLDEDFLSPEETVNYMGEMPMIESITDYMLSNVIGILKLNDKTSRRKRATTTKSFIPPVDLLRIMATLLKQMCPSIKPELFTLAQEVFLSHQRTVFQIKEPYIAYAPYKRILSSLEDCNADAKPFKFIQNLTTPNATSVVCILQNPPTTSFHIIRGDKGYHDDDFQVDQTVDIPPHAASDPNVHEPIVELAWKMFVIPHNHCYSRFVNYNNDHHTLTTTLLPYFSNQIQGIWLLAGTAGGNNSWASNSSGLMNYTSEYIWYNNLLGNISALYTDLNHCYSASKIQKNTYPWFLNRPNLDLTNQWSRRKRDVGSGTNIAGEQCLQNPADFL</sequence>
<evidence type="ECO:0000313" key="2">
    <source>
        <dbReference type="Proteomes" id="UP000708208"/>
    </source>
</evidence>
<gene>
    <name evidence="1" type="ORF">AFUS01_LOCUS10678</name>
</gene>